<name>A0A2M7FZT6_9BACT</name>
<protein>
    <submittedName>
        <fullName evidence="7">Uncharacterized protein</fullName>
    </submittedName>
</protein>
<comment type="caution">
    <text evidence="7">The sequence shown here is derived from an EMBL/GenBank/DDBJ whole genome shotgun (WGS) entry which is preliminary data.</text>
</comment>
<dbReference type="AlphaFoldDB" id="A0A2M7FZT6"/>
<feature type="transmembrane region" description="Helical" evidence="6">
    <location>
        <begin position="12"/>
        <end position="34"/>
    </location>
</feature>
<feature type="region of interest" description="Disordered" evidence="5">
    <location>
        <begin position="450"/>
        <end position="470"/>
    </location>
</feature>
<evidence type="ECO:0000256" key="6">
    <source>
        <dbReference type="SAM" id="Phobius"/>
    </source>
</evidence>
<keyword evidence="2 6" id="KW-0812">Transmembrane</keyword>
<dbReference type="Gene3D" id="1.20.120.350">
    <property type="entry name" value="Voltage-gated potassium channels. Chain C"/>
    <property type="match status" value="1"/>
</dbReference>
<keyword evidence="3 6" id="KW-1133">Transmembrane helix</keyword>
<evidence type="ECO:0000256" key="5">
    <source>
        <dbReference type="SAM" id="MobiDB-lite"/>
    </source>
</evidence>
<dbReference type="Proteomes" id="UP000231019">
    <property type="component" value="Unassembled WGS sequence"/>
</dbReference>
<gene>
    <name evidence="7" type="ORF">COW36_19905</name>
</gene>
<organism evidence="7 8">
    <name type="scientific">bacterium (Candidatus Blackallbacteria) CG17_big_fil_post_rev_8_21_14_2_50_48_46</name>
    <dbReference type="NCBI Taxonomy" id="2014261"/>
    <lineage>
        <taxon>Bacteria</taxon>
        <taxon>Candidatus Blackallbacteria</taxon>
    </lineage>
</organism>
<evidence type="ECO:0000256" key="3">
    <source>
        <dbReference type="ARBA" id="ARBA00022989"/>
    </source>
</evidence>
<feature type="transmembrane region" description="Helical" evidence="6">
    <location>
        <begin position="182"/>
        <end position="205"/>
    </location>
</feature>
<feature type="compositionally biased region" description="Polar residues" evidence="5">
    <location>
        <begin position="455"/>
        <end position="470"/>
    </location>
</feature>
<keyword evidence="4 6" id="KW-0472">Membrane</keyword>
<evidence type="ECO:0000313" key="7">
    <source>
        <dbReference type="EMBL" id="PIW14914.1"/>
    </source>
</evidence>
<reference evidence="7 8" key="1">
    <citation type="submission" date="2017-09" db="EMBL/GenBank/DDBJ databases">
        <title>Depth-based differentiation of microbial function through sediment-hosted aquifers and enrichment of novel symbionts in the deep terrestrial subsurface.</title>
        <authorList>
            <person name="Probst A.J."/>
            <person name="Ladd B."/>
            <person name="Jarett J.K."/>
            <person name="Geller-Mcgrath D.E."/>
            <person name="Sieber C.M."/>
            <person name="Emerson J.B."/>
            <person name="Anantharaman K."/>
            <person name="Thomas B.C."/>
            <person name="Malmstrom R."/>
            <person name="Stieglmeier M."/>
            <person name="Klingl A."/>
            <person name="Woyke T."/>
            <person name="Ryan C.M."/>
            <person name="Banfield J.F."/>
        </authorList>
    </citation>
    <scope>NUCLEOTIDE SEQUENCE [LARGE SCALE GENOMIC DNA]</scope>
    <source>
        <strain evidence="7">CG17_big_fil_post_rev_8_21_14_2_50_48_46</strain>
    </source>
</reference>
<evidence type="ECO:0000313" key="8">
    <source>
        <dbReference type="Proteomes" id="UP000231019"/>
    </source>
</evidence>
<dbReference type="EMBL" id="PFFQ01000055">
    <property type="protein sequence ID" value="PIW14914.1"/>
    <property type="molecule type" value="Genomic_DNA"/>
</dbReference>
<comment type="subcellular location">
    <subcellularLocation>
        <location evidence="1">Membrane</location>
        <topology evidence="1">Multi-pass membrane protein</topology>
    </subcellularLocation>
</comment>
<sequence length="470" mass="55278">MINLKPLRSKQFPRIFLDLLMLFLAVVHLVLLVFDSTYLHFRNLYYYYLPTVVKQYDQVKGITPHQFTSEYLGLASEYFNACRSTGQVDRSLQNRLIERSDQMIEENPFERAGQTGQLETVKENIRRFTGIKTSSKKAFRSFWSEGCARLELRENFYHRRVARYIQTNFWRAIDTNGQPVDWFVGVDLGFILIFLLEFLISWILAVRRMGSDQKILFPLYHWYDLVSCIPLREFRYLRLLRILTIYFRLIQSEIIQIKDHPLYLRFVKYQKIILEEISDQVAINILSNIQAKTRLGTNREMLEETLKSYRHEIQEVILLNLQKFRVSTFHTRGDQISEIISSLLWESIQASSDYKRLRQIPLVKEAVDQALNPARLERVVGESLAHFLASLDHTLKSPEMTDFLSQLISDIIDEVILILEDERIQVLMEDINLKVLEELKKSSTAKIWKTFPAGSGQSPRQTQPLNDPKN</sequence>
<evidence type="ECO:0000256" key="1">
    <source>
        <dbReference type="ARBA" id="ARBA00004141"/>
    </source>
</evidence>
<evidence type="ECO:0000256" key="2">
    <source>
        <dbReference type="ARBA" id="ARBA00022692"/>
    </source>
</evidence>
<dbReference type="GO" id="GO:0016020">
    <property type="term" value="C:membrane"/>
    <property type="evidence" value="ECO:0007669"/>
    <property type="project" value="UniProtKB-SubCell"/>
</dbReference>
<evidence type="ECO:0000256" key="4">
    <source>
        <dbReference type="ARBA" id="ARBA00023136"/>
    </source>
</evidence>
<accession>A0A2M7FZT6</accession>
<proteinExistence type="predicted"/>
<dbReference type="InterPro" id="IPR027359">
    <property type="entry name" value="Volt_channel_dom_sf"/>
</dbReference>